<feature type="region of interest" description="Disordered" evidence="1">
    <location>
        <begin position="1"/>
        <end position="21"/>
    </location>
</feature>
<sequence>MLDKPAVELGKHLKGEEREPIETESLEHIPLVPVEQPKRKKRLGII</sequence>
<reference evidence="2" key="1">
    <citation type="journal article" date="2014" name="Front. Microbiol.">
        <title>High frequency of phylogenetically diverse reductive dehalogenase-homologous genes in deep subseafloor sedimentary metagenomes.</title>
        <authorList>
            <person name="Kawai M."/>
            <person name="Futagami T."/>
            <person name="Toyoda A."/>
            <person name="Takaki Y."/>
            <person name="Nishi S."/>
            <person name="Hori S."/>
            <person name="Arai W."/>
            <person name="Tsubouchi T."/>
            <person name="Morono Y."/>
            <person name="Uchiyama I."/>
            <person name="Ito T."/>
            <person name="Fujiyama A."/>
            <person name="Inagaki F."/>
            <person name="Takami H."/>
        </authorList>
    </citation>
    <scope>NUCLEOTIDE SEQUENCE</scope>
    <source>
        <strain evidence="2">Expedition CK06-06</strain>
    </source>
</reference>
<evidence type="ECO:0000256" key="1">
    <source>
        <dbReference type="SAM" id="MobiDB-lite"/>
    </source>
</evidence>
<name>X1V6R1_9ZZZZ</name>
<protein>
    <submittedName>
        <fullName evidence="2">Uncharacterized protein</fullName>
    </submittedName>
</protein>
<gene>
    <name evidence="2" type="ORF">S12H4_35679</name>
</gene>
<dbReference type="AlphaFoldDB" id="X1V6R1"/>
<accession>X1V6R1</accession>
<organism evidence="2">
    <name type="scientific">marine sediment metagenome</name>
    <dbReference type="NCBI Taxonomy" id="412755"/>
    <lineage>
        <taxon>unclassified sequences</taxon>
        <taxon>metagenomes</taxon>
        <taxon>ecological metagenomes</taxon>
    </lineage>
</organism>
<proteinExistence type="predicted"/>
<evidence type="ECO:0000313" key="2">
    <source>
        <dbReference type="EMBL" id="GAJ00505.1"/>
    </source>
</evidence>
<dbReference type="EMBL" id="BARW01021206">
    <property type="protein sequence ID" value="GAJ00505.1"/>
    <property type="molecule type" value="Genomic_DNA"/>
</dbReference>
<comment type="caution">
    <text evidence="2">The sequence shown here is derived from an EMBL/GenBank/DDBJ whole genome shotgun (WGS) entry which is preliminary data.</text>
</comment>